<dbReference type="GO" id="GO:0030798">
    <property type="term" value="F:trans-aconitate 2-methyltransferase activity"/>
    <property type="evidence" value="ECO:0007669"/>
    <property type="project" value="InterPro"/>
</dbReference>
<evidence type="ECO:0000313" key="5">
    <source>
        <dbReference type="Proteomes" id="UP000675940"/>
    </source>
</evidence>
<dbReference type="InterPro" id="IPR023149">
    <property type="entry name" value="Trans_acon_MeTrfase_C"/>
</dbReference>
<dbReference type="Gene3D" id="1.10.150.290">
    <property type="entry name" value="S-adenosyl-L-methionine-dependent methyltransferases"/>
    <property type="match status" value="1"/>
</dbReference>
<name>A0A940MPY2_9RHOB</name>
<proteinExistence type="predicted"/>
<dbReference type="PANTHER" id="PTHR43861:SF1">
    <property type="entry name" value="TRANS-ACONITATE 2-METHYLTRANSFERASE"/>
    <property type="match status" value="1"/>
</dbReference>
<dbReference type="Gene3D" id="3.40.50.150">
    <property type="entry name" value="Vaccinia Virus protein VP39"/>
    <property type="match status" value="1"/>
</dbReference>
<feature type="domain" description="Methyltransferase" evidence="3">
    <location>
        <begin position="15"/>
        <end position="102"/>
    </location>
</feature>
<dbReference type="EMBL" id="JAGISH010000004">
    <property type="protein sequence ID" value="MBP0482596.1"/>
    <property type="molecule type" value="Genomic_DNA"/>
</dbReference>
<evidence type="ECO:0000313" key="4">
    <source>
        <dbReference type="EMBL" id="MBP0482596.1"/>
    </source>
</evidence>
<accession>A0A940MPY2</accession>
<keyword evidence="2" id="KW-0808">Transferase</keyword>
<dbReference type="SUPFAM" id="SSF53335">
    <property type="entry name" value="S-adenosyl-L-methionine-dependent methyltransferases"/>
    <property type="match status" value="1"/>
</dbReference>
<dbReference type="Proteomes" id="UP000675940">
    <property type="component" value="Unassembled WGS sequence"/>
</dbReference>
<dbReference type="PANTHER" id="PTHR43861">
    <property type="entry name" value="TRANS-ACONITATE 2-METHYLTRANSFERASE-RELATED"/>
    <property type="match status" value="1"/>
</dbReference>
<dbReference type="GO" id="GO:0032259">
    <property type="term" value="P:methylation"/>
    <property type="evidence" value="ECO:0007669"/>
    <property type="project" value="UniProtKB-KW"/>
</dbReference>
<sequence>MDLLRALPDLPQGCVADLGCGSGAVAAPLRSLFPARQLVGIDASAEMLAKAEGQYDTLVQADITEWAPQETPALIFSNAALQWVPDHVTILPRLVDSLAPGGTLAVQVPHQNNAPSHRMWRVLAEELCGPLPDGLPDVLRPAGYYHLLAPLGALSLWETEYYQILPACDEGNPVRRFTEATYARPILQALTQAEQTRLIDAYEDVIASAYPASEDGSVLFPLRRMFFTVTRQD</sequence>
<keyword evidence="5" id="KW-1185">Reference proteome</keyword>
<protein>
    <submittedName>
        <fullName evidence="4">Methyltransferase domain-containing protein</fullName>
    </submittedName>
</protein>
<dbReference type="InterPro" id="IPR029063">
    <property type="entry name" value="SAM-dependent_MTases_sf"/>
</dbReference>
<dbReference type="AlphaFoldDB" id="A0A940MPY2"/>
<keyword evidence="1 4" id="KW-0489">Methyltransferase</keyword>
<dbReference type="CDD" id="cd02440">
    <property type="entry name" value="AdoMet_MTases"/>
    <property type="match status" value="1"/>
</dbReference>
<evidence type="ECO:0000256" key="1">
    <source>
        <dbReference type="ARBA" id="ARBA00022603"/>
    </source>
</evidence>
<reference evidence="4" key="1">
    <citation type="submission" date="2021-03" db="EMBL/GenBank/DDBJ databases">
        <title>Sagittula salina sp. nov. strain M10.9X isolated from the marine waste.</title>
        <authorList>
            <person name="Satari L."/>
            <person name="Molina-Menor E."/>
            <person name="Vidal-Verdu A."/>
            <person name="Pascual J."/>
            <person name="Pereto J."/>
            <person name="Porcar M."/>
        </authorList>
    </citation>
    <scope>NUCLEOTIDE SEQUENCE</scope>
    <source>
        <strain evidence="4">M10.9X</strain>
    </source>
</reference>
<evidence type="ECO:0000256" key="2">
    <source>
        <dbReference type="ARBA" id="ARBA00022679"/>
    </source>
</evidence>
<comment type="caution">
    <text evidence="4">The sequence shown here is derived from an EMBL/GenBank/DDBJ whole genome shotgun (WGS) entry which is preliminary data.</text>
</comment>
<gene>
    <name evidence="4" type="ORF">J5474_08850</name>
</gene>
<dbReference type="Pfam" id="PF13649">
    <property type="entry name" value="Methyltransf_25"/>
    <property type="match status" value="1"/>
</dbReference>
<dbReference type="InterPro" id="IPR041698">
    <property type="entry name" value="Methyltransf_25"/>
</dbReference>
<organism evidence="4 5">
    <name type="scientific">Sagittula salina</name>
    <dbReference type="NCBI Taxonomy" id="2820268"/>
    <lineage>
        <taxon>Bacteria</taxon>
        <taxon>Pseudomonadati</taxon>
        <taxon>Pseudomonadota</taxon>
        <taxon>Alphaproteobacteria</taxon>
        <taxon>Rhodobacterales</taxon>
        <taxon>Roseobacteraceae</taxon>
        <taxon>Sagittula</taxon>
    </lineage>
</organism>
<evidence type="ECO:0000259" key="3">
    <source>
        <dbReference type="Pfam" id="PF13649"/>
    </source>
</evidence>